<dbReference type="InterPro" id="IPR012347">
    <property type="entry name" value="Ferritin-like"/>
</dbReference>
<dbReference type="InterPro" id="IPR009078">
    <property type="entry name" value="Ferritin-like_SF"/>
</dbReference>
<keyword evidence="2" id="KW-0732">Signal</keyword>
<dbReference type="AlphaFoldDB" id="A0A840ULX0"/>
<accession>A0A840ULX0</accession>
<dbReference type="EMBL" id="JACHEO010000003">
    <property type="protein sequence ID" value="MBB5347297.1"/>
    <property type="molecule type" value="Genomic_DNA"/>
</dbReference>
<evidence type="ECO:0000313" key="5">
    <source>
        <dbReference type="Proteomes" id="UP000539642"/>
    </source>
</evidence>
<evidence type="ECO:0000256" key="2">
    <source>
        <dbReference type="SAM" id="SignalP"/>
    </source>
</evidence>
<reference evidence="4 5" key="1">
    <citation type="submission" date="2020-08" db="EMBL/GenBank/DDBJ databases">
        <title>Genomic Encyclopedia of Type Strains, Phase IV (KMG-IV): sequencing the most valuable type-strain genomes for metagenomic binning, comparative biology and taxonomic classification.</title>
        <authorList>
            <person name="Goeker M."/>
        </authorList>
    </citation>
    <scope>NUCLEOTIDE SEQUENCE [LARGE SCALE GENOMIC DNA]</scope>
    <source>
        <strain evidence="4 5">DSM 28570</strain>
    </source>
</reference>
<dbReference type="PROSITE" id="PS51318">
    <property type="entry name" value="TAT"/>
    <property type="match status" value="1"/>
</dbReference>
<dbReference type="InterPro" id="IPR019243">
    <property type="entry name" value="DUF2202"/>
</dbReference>
<evidence type="ECO:0000313" key="4">
    <source>
        <dbReference type="EMBL" id="MBB5347297.1"/>
    </source>
</evidence>
<feature type="domain" description="DUF2202" evidence="3">
    <location>
        <begin position="53"/>
        <end position="211"/>
    </location>
</feature>
<dbReference type="Pfam" id="PF09968">
    <property type="entry name" value="DUF2202"/>
    <property type="match status" value="1"/>
</dbReference>
<proteinExistence type="predicted"/>
<dbReference type="Gene3D" id="1.20.1260.10">
    <property type="match status" value="1"/>
</dbReference>
<gene>
    <name evidence="4" type="ORF">HNQ81_001010</name>
</gene>
<name>A0A840ULX0_9BACT</name>
<keyword evidence="1" id="KW-0411">Iron-sulfur</keyword>
<feature type="chain" id="PRO_5032570240" description="DUF2202 domain-containing protein" evidence="2">
    <location>
        <begin position="32"/>
        <end position="224"/>
    </location>
</feature>
<dbReference type="GO" id="GO:0051536">
    <property type="term" value="F:iron-sulfur cluster binding"/>
    <property type="evidence" value="ECO:0007669"/>
    <property type="project" value="UniProtKB-KW"/>
</dbReference>
<dbReference type="CDD" id="cd01048">
    <property type="entry name" value="Ferritin_like_AB2"/>
    <property type="match status" value="1"/>
</dbReference>
<feature type="signal peptide" evidence="2">
    <location>
        <begin position="1"/>
        <end position="31"/>
    </location>
</feature>
<keyword evidence="1" id="KW-0479">Metal-binding</keyword>
<keyword evidence="5" id="KW-1185">Reference proteome</keyword>
<dbReference type="Proteomes" id="UP000539642">
    <property type="component" value="Unassembled WGS sequence"/>
</dbReference>
<comment type="caution">
    <text evidence="4">The sequence shown here is derived from an EMBL/GenBank/DDBJ whole genome shotgun (WGS) entry which is preliminary data.</text>
</comment>
<protein>
    <recommendedName>
        <fullName evidence="3">DUF2202 domain-containing protein</fullName>
    </recommendedName>
</protein>
<sequence>MRSLNRNRRAFLKAASVTLAGGLLASRASQAAAAFLASAETKILTGEPLDATEIHHLEFIREEEKLARDVYIVMAEKWGNPIFSLIIESEQRHMDAMLKLLNYFDIEDPVPDDGVGSFTNSYIGGLFTTLTERGIASEDEALAVGAFIEEYDILDIWKAVGETDVDHINEVYTNLYEGSYNHLRGYVYNWEKNTGKIYTPQLMDPEDYKDCIGFDTQAKQKQNG</sequence>
<evidence type="ECO:0000256" key="1">
    <source>
        <dbReference type="ARBA" id="ARBA00023014"/>
    </source>
</evidence>
<dbReference type="SUPFAM" id="SSF47240">
    <property type="entry name" value="Ferritin-like"/>
    <property type="match status" value="1"/>
</dbReference>
<keyword evidence="1" id="KW-0408">Iron</keyword>
<dbReference type="RefSeq" id="WP_183348934.1">
    <property type="nucleotide sequence ID" value="NZ_JACHEO010000003.1"/>
</dbReference>
<organism evidence="4 5">
    <name type="scientific">Desulfoprunum benzoelyticum</name>
    <dbReference type="NCBI Taxonomy" id="1506996"/>
    <lineage>
        <taxon>Bacteria</taxon>
        <taxon>Pseudomonadati</taxon>
        <taxon>Thermodesulfobacteriota</taxon>
        <taxon>Desulfobulbia</taxon>
        <taxon>Desulfobulbales</taxon>
        <taxon>Desulfobulbaceae</taxon>
        <taxon>Desulfoprunum</taxon>
    </lineage>
</organism>
<evidence type="ECO:0000259" key="3">
    <source>
        <dbReference type="Pfam" id="PF09968"/>
    </source>
</evidence>
<dbReference type="InterPro" id="IPR006311">
    <property type="entry name" value="TAT_signal"/>
</dbReference>